<feature type="compositionally biased region" description="Low complexity" evidence="1">
    <location>
        <begin position="339"/>
        <end position="355"/>
    </location>
</feature>
<dbReference type="OrthoDB" id="4738706at2759"/>
<dbReference type="EMBL" id="KZ678128">
    <property type="protein sequence ID" value="PSN74914.1"/>
    <property type="molecule type" value="Genomic_DNA"/>
</dbReference>
<protein>
    <recommendedName>
        <fullName evidence="4">C2H2-type domain-containing protein</fullName>
    </recommendedName>
</protein>
<feature type="compositionally biased region" description="Polar residues" evidence="1">
    <location>
        <begin position="356"/>
        <end position="367"/>
    </location>
</feature>
<feature type="region of interest" description="Disordered" evidence="1">
    <location>
        <begin position="212"/>
        <end position="254"/>
    </location>
</feature>
<evidence type="ECO:0000313" key="3">
    <source>
        <dbReference type="Proteomes" id="UP000240883"/>
    </source>
</evidence>
<feature type="region of interest" description="Disordered" evidence="1">
    <location>
        <begin position="336"/>
        <end position="398"/>
    </location>
</feature>
<reference evidence="2 3" key="1">
    <citation type="journal article" date="2018" name="Front. Microbiol.">
        <title>Genome-Wide Analysis of Corynespora cassiicola Leaf Fall Disease Putative Effectors.</title>
        <authorList>
            <person name="Lopez D."/>
            <person name="Ribeiro S."/>
            <person name="Label P."/>
            <person name="Fumanal B."/>
            <person name="Venisse J.S."/>
            <person name="Kohler A."/>
            <person name="de Oliveira R.R."/>
            <person name="Labutti K."/>
            <person name="Lipzen A."/>
            <person name="Lail K."/>
            <person name="Bauer D."/>
            <person name="Ohm R.A."/>
            <person name="Barry K.W."/>
            <person name="Spatafora J."/>
            <person name="Grigoriev I.V."/>
            <person name="Martin F.M."/>
            <person name="Pujade-Renaud V."/>
        </authorList>
    </citation>
    <scope>NUCLEOTIDE SEQUENCE [LARGE SCALE GENOMIC DNA]</scope>
    <source>
        <strain evidence="2 3">Philippines</strain>
    </source>
</reference>
<feature type="compositionally biased region" description="Polar residues" evidence="1">
    <location>
        <begin position="212"/>
        <end position="224"/>
    </location>
</feature>
<sequence length="729" mass="83579">MCTEIIHEYSCKHAIHEKAPCALIVQSTFCVNVRAKCVAHEEPCDSCYGRSDYISNCDFFETNFIEVPPPPFSSVSSDSRYEWHYTREPTTFGALPNVHSPAHDEWHSESPPHHATASTDEMRHVQCCEGEVQLVLQQPQILDTPDSSSTFEPAVSKFWSDDSTYGSTDSTPGENVFQSNSLDFVEFRGGHFFRPLRFEDLEDLKATQLHSTSSTSAKVASDNNYKPEEQSPCTSLASPETYPDHEYTSPESGESVLSHNAYEHSDLDFLDEHKRKVVDRVMDYFFSIFRATFISRSRSLSLLKIDSLSISPASSSEEISQGYSYNDSYEQMLSQSLISRGSAESSSASERSSASNTFSGQVENFSPKSRKHGRTDGEEDQTPDDGDLPPKRWKGKEPVTRGYRNRKFACPYFKRNSEKYISRRSCVGPGWDEVRRVKEHIYRSHSLPIYCPRCYKTFKVEALFHEHQRAKDTCTMRPKENLEGFDKEQEKRLRSRKRCPPEQNEEEKWRDMYRILFPSDDPASMPSPYVDEDWQRNYKRKATPEDEMARYEEFLRRELPPAVRYELECAVEKEFSNLEETLKSQLVDIVRDLQLQLFQSYTRSRNTAPESAPATIQAISSGQNEQINLEQLPLQDVALETIEQSASDMTKLDEAIGNQLAPFEPVPLFEDFFDFIDPMLFHFPDSTGKTELTDSGYDSVVFQNDNHDDQLSFCDRENENGEGPSGLYK</sequence>
<gene>
    <name evidence="2" type="ORF">BS50DRAFT_615700</name>
</gene>
<dbReference type="PANTHER" id="PTHR38166">
    <property type="entry name" value="C2H2-TYPE DOMAIN-CONTAINING PROTEIN-RELATED"/>
    <property type="match status" value="1"/>
</dbReference>
<feature type="compositionally biased region" description="Acidic residues" evidence="1">
    <location>
        <begin position="377"/>
        <end position="387"/>
    </location>
</feature>
<dbReference type="AlphaFoldDB" id="A0A2T2PBA0"/>
<evidence type="ECO:0000256" key="1">
    <source>
        <dbReference type="SAM" id="MobiDB-lite"/>
    </source>
</evidence>
<name>A0A2T2PBA0_CORCC</name>
<dbReference type="Proteomes" id="UP000240883">
    <property type="component" value="Unassembled WGS sequence"/>
</dbReference>
<keyword evidence="3" id="KW-1185">Reference proteome</keyword>
<organism evidence="2 3">
    <name type="scientific">Corynespora cassiicola Philippines</name>
    <dbReference type="NCBI Taxonomy" id="1448308"/>
    <lineage>
        <taxon>Eukaryota</taxon>
        <taxon>Fungi</taxon>
        <taxon>Dikarya</taxon>
        <taxon>Ascomycota</taxon>
        <taxon>Pezizomycotina</taxon>
        <taxon>Dothideomycetes</taxon>
        <taxon>Pleosporomycetidae</taxon>
        <taxon>Pleosporales</taxon>
        <taxon>Corynesporascaceae</taxon>
        <taxon>Corynespora</taxon>
    </lineage>
</organism>
<proteinExistence type="predicted"/>
<dbReference type="STRING" id="1448308.A0A2T2PBA0"/>
<accession>A0A2T2PBA0</accession>
<evidence type="ECO:0000313" key="2">
    <source>
        <dbReference type="EMBL" id="PSN74914.1"/>
    </source>
</evidence>
<evidence type="ECO:0008006" key="4">
    <source>
        <dbReference type="Google" id="ProtNLM"/>
    </source>
</evidence>
<dbReference type="PANTHER" id="PTHR38166:SF1">
    <property type="entry name" value="C2H2-TYPE DOMAIN-CONTAINING PROTEIN"/>
    <property type="match status" value="1"/>
</dbReference>